<sequence length="1125" mass="124191">MLDPLGRIGLLTLYLSIAAAQNFQYQGQRNYVEFAAPSSLHGIPNEAFRVPYPHMYESYRNDGEQLSQPSSNLIPGMSTSTDSSGRVITSLSMGLRRTKEDELNEIKIVPRERMIHGLRDANYKQGQEQVVPAAITTINSVKPRRKPRVEQRRRPTSEELYSDIFPSVIESPHIQLDSPTQFTKLRDVVPSSIEQKPANGMNPNSNSLVRVFAAQVPTAQIDPIDITKSMEIGEQRDKDIEDPLSFEESDSNEFVAGPLPPVHAMDSKENSSSEKVEETPSSPPPSTTTMVVTETTSSPTHSTPAMAPVMMVTPQSPSTVVPVPSGSLLPRGKLESIPSSLLADIVGDEEGAVVPNSERTEEVVKEEIKKLVLQVGEKEAEEMKEEMKREEMRKMEEEIKENQVKINQKRAARDEIVEKSGSAPVPITRMNNYRPPPPPVRREILMEPRCHYDPNLWAMHPKSAVTSATMFARSTGGTCEECLKQCMASQTAPWTCRSVTYDTEWKICDLFAISATANPFHLVEYKGRDYFEYLPASPPSDMDMKKMDEFSLIHKNEEVIKELKPCEVRLHELQMELAKLKGLSRSVHSYAITTAAPSLPFRQSGVNTEEYSANPLSSSDMMSVDGGVAEGSASLSMQKEAAKRTSDAMVMSSKKKELNMEEITPIQFRRRVGGKNRGGTRKMKRAEERMEKVDDEFNPRVGRITETHVRLVHSDKNPMEAHKEYLREVKLSKVNARASAVSTSIGQTLKVGEMLGTDDLSTQLQLESQDVKNTEITGRTSANINMPKGGIKVHKIPHSFSINSGSSAEGEGYEKKNLVPPSPIEHESIGSKPILFDENHPEPLSGDQNKLPPLIDHPTWAILAASNRDQNTPVGAVVTSDPTSCRGHSHHVFVSFAQTDVVRIGQMKDCPVRTVEECARACDGENAFECVGFVVDILGCHLLSTRPDHRNEASFMRNSGATYAEKICMGGGSVHLHGILGAAREHLLIGTVTNMASTASLSQCMSVRQLRSAVDSLVQLQCELSSLPIIACHSNTGSTFDEFECNLLRDASSFCPPSTCYECNQLIDDIIHPFPSVSSSIQTYLSSVPSTLGQVSQSSPHSLSLLIFLCIHFHCSTGYSPLSNN</sequence>
<feature type="compositionally biased region" description="Basic and acidic residues" evidence="2">
    <location>
        <begin position="265"/>
        <end position="278"/>
    </location>
</feature>
<reference evidence="6" key="1">
    <citation type="journal article" date="2008" name="Nat. Genet.">
        <title>The Pristionchus pacificus genome provides a unique perspective on nematode lifestyle and parasitism.</title>
        <authorList>
            <person name="Dieterich C."/>
            <person name="Clifton S.W."/>
            <person name="Schuster L.N."/>
            <person name="Chinwalla A."/>
            <person name="Delehaunty K."/>
            <person name="Dinkelacker I."/>
            <person name="Fulton L."/>
            <person name="Fulton R."/>
            <person name="Godfrey J."/>
            <person name="Minx P."/>
            <person name="Mitreva M."/>
            <person name="Roeseler W."/>
            <person name="Tian H."/>
            <person name="Witte H."/>
            <person name="Yang S.P."/>
            <person name="Wilson R.K."/>
            <person name="Sommer R.J."/>
        </authorList>
    </citation>
    <scope>NUCLEOTIDE SEQUENCE [LARGE SCALE GENOMIC DNA]</scope>
    <source>
        <strain evidence="6">PS312</strain>
    </source>
</reference>
<dbReference type="SUPFAM" id="SSF57414">
    <property type="entry name" value="Hairpin loop containing domain-like"/>
    <property type="match status" value="1"/>
</dbReference>
<reference evidence="5" key="2">
    <citation type="submission" date="2022-06" db="UniProtKB">
        <authorList>
            <consortium name="EnsemblMetazoa"/>
        </authorList>
    </citation>
    <scope>IDENTIFICATION</scope>
    <source>
        <strain evidence="5">PS312</strain>
    </source>
</reference>
<feature type="compositionally biased region" description="Low complexity" evidence="2">
    <location>
        <begin position="287"/>
        <end position="304"/>
    </location>
</feature>
<feature type="region of interest" description="Disordered" evidence="2">
    <location>
        <begin position="244"/>
        <end position="305"/>
    </location>
</feature>
<evidence type="ECO:0000259" key="4">
    <source>
        <dbReference type="PROSITE" id="PS50948"/>
    </source>
</evidence>
<proteinExistence type="predicted"/>
<dbReference type="EnsemblMetazoa" id="PPA47180.1">
    <property type="protein sequence ID" value="PPA47180.1"/>
    <property type="gene ID" value="WBGene00305043"/>
</dbReference>
<keyword evidence="3" id="KW-0732">Signal</keyword>
<name>A0A8R1V5E8_PRIPA</name>
<feature type="compositionally biased region" description="Basic residues" evidence="2">
    <location>
        <begin position="672"/>
        <end position="684"/>
    </location>
</feature>
<dbReference type="Proteomes" id="UP000005239">
    <property type="component" value="Unassembled WGS sequence"/>
</dbReference>
<protein>
    <recommendedName>
        <fullName evidence="4">Apple domain-containing protein</fullName>
    </recommendedName>
</protein>
<dbReference type="InterPro" id="IPR003609">
    <property type="entry name" value="Pan_app"/>
</dbReference>
<dbReference type="SMART" id="SM00473">
    <property type="entry name" value="PAN_AP"/>
    <property type="match status" value="2"/>
</dbReference>
<evidence type="ECO:0000256" key="3">
    <source>
        <dbReference type="SAM" id="SignalP"/>
    </source>
</evidence>
<dbReference type="Pfam" id="PF00024">
    <property type="entry name" value="PAN_1"/>
    <property type="match status" value="1"/>
</dbReference>
<gene>
    <name evidence="5" type="primary">WBGene00305043</name>
</gene>
<evidence type="ECO:0000313" key="5">
    <source>
        <dbReference type="EnsemblMetazoa" id="PPA47180.1"/>
    </source>
</evidence>
<feature type="coiled-coil region" evidence="1">
    <location>
        <begin position="373"/>
        <end position="415"/>
    </location>
</feature>
<keyword evidence="6" id="KW-1185">Reference proteome</keyword>
<dbReference type="PROSITE" id="PS50948">
    <property type="entry name" value="PAN"/>
    <property type="match status" value="2"/>
</dbReference>
<dbReference type="Gene3D" id="3.50.4.10">
    <property type="entry name" value="Hepatocyte Growth Factor"/>
    <property type="match status" value="1"/>
</dbReference>
<organism evidence="5 6">
    <name type="scientific">Pristionchus pacificus</name>
    <name type="common">Parasitic nematode worm</name>
    <dbReference type="NCBI Taxonomy" id="54126"/>
    <lineage>
        <taxon>Eukaryota</taxon>
        <taxon>Metazoa</taxon>
        <taxon>Ecdysozoa</taxon>
        <taxon>Nematoda</taxon>
        <taxon>Chromadorea</taxon>
        <taxon>Rhabditida</taxon>
        <taxon>Rhabditina</taxon>
        <taxon>Diplogasteromorpha</taxon>
        <taxon>Diplogasteroidea</taxon>
        <taxon>Neodiplogasteridae</taxon>
        <taxon>Pristionchus</taxon>
    </lineage>
</organism>
<accession>A0A8R1V5E8</accession>
<feature type="signal peptide" evidence="3">
    <location>
        <begin position="1"/>
        <end position="20"/>
    </location>
</feature>
<feature type="chain" id="PRO_5035747688" description="Apple domain-containing protein" evidence="3">
    <location>
        <begin position="21"/>
        <end position="1125"/>
    </location>
</feature>
<feature type="domain" description="Apple" evidence="4">
    <location>
        <begin position="450"/>
        <end position="535"/>
    </location>
</feature>
<feature type="region of interest" description="Disordered" evidence="2">
    <location>
        <begin position="672"/>
        <end position="693"/>
    </location>
</feature>
<evidence type="ECO:0000313" key="6">
    <source>
        <dbReference type="Proteomes" id="UP000005239"/>
    </source>
</evidence>
<evidence type="ECO:0000256" key="2">
    <source>
        <dbReference type="SAM" id="MobiDB-lite"/>
    </source>
</evidence>
<evidence type="ECO:0000256" key="1">
    <source>
        <dbReference type="SAM" id="Coils"/>
    </source>
</evidence>
<feature type="domain" description="Apple" evidence="4">
    <location>
        <begin position="885"/>
        <end position="968"/>
    </location>
</feature>
<dbReference type="AlphaFoldDB" id="A0A8R1V5E8"/>
<keyword evidence="1" id="KW-0175">Coiled coil</keyword>